<dbReference type="AlphaFoldDB" id="A0A382YVH5"/>
<gene>
    <name evidence="1" type="ORF">METZ01_LOCUS439964</name>
</gene>
<reference evidence="1" key="1">
    <citation type="submission" date="2018-05" db="EMBL/GenBank/DDBJ databases">
        <authorList>
            <person name="Lanie J.A."/>
            <person name="Ng W.-L."/>
            <person name="Kazmierczak K.M."/>
            <person name="Andrzejewski T.M."/>
            <person name="Davidsen T.M."/>
            <person name="Wayne K.J."/>
            <person name="Tettelin H."/>
            <person name="Glass J.I."/>
            <person name="Rusch D."/>
            <person name="Podicherti R."/>
            <person name="Tsui H.-C.T."/>
            <person name="Winkler M.E."/>
        </authorList>
    </citation>
    <scope>NUCLEOTIDE SEQUENCE</scope>
</reference>
<accession>A0A382YVH5</accession>
<feature type="non-terminal residue" evidence="1">
    <location>
        <position position="22"/>
    </location>
</feature>
<organism evidence="1">
    <name type="scientific">marine metagenome</name>
    <dbReference type="NCBI Taxonomy" id="408172"/>
    <lineage>
        <taxon>unclassified sequences</taxon>
        <taxon>metagenomes</taxon>
        <taxon>ecological metagenomes</taxon>
    </lineage>
</organism>
<dbReference type="EMBL" id="UINC01178768">
    <property type="protein sequence ID" value="SVD87110.1"/>
    <property type="molecule type" value="Genomic_DNA"/>
</dbReference>
<name>A0A382YVH5_9ZZZZ</name>
<sequence>MKLKKNAIVQIFIPAKGWEQES</sequence>
<proteinExistence type="predicted"/>
<protein>
    <submittedName>
        <fullName evidence="1">Uncharacterized protein</fullName>
    </submittedName>
</protein>
<evidence type="ECO:0000313" key="1">
    <source>
        <dbReference type="EMBL" id="SVD87110.1"/>
    </source>
</evidence>